<proteinExistence type="predicted"/>
<evidence type="ECO:0000313" key="1">
    <source>
        <dbReference type="EMBL" id="RZO76141.1"/>
    </source>
</evidence>
<protein>
    <submittedName>
        <fullName evidence="1">Uncharacterized protein</fullName>
    </submittedName>
</protein>
<evidence type="ECO:0000313" key="2">
    <source>
        <dbReference type="Proteomes" id="UP000316199"/>
    </source>
</evidence>
<name>A0A520S125_9GAMM</name>
<gene>
    <name evidence="1" type="ORF">EVA68_05180</name>
</gene>
<sequence>MIKVFPRLLALICSAFLPSIGLAFDSSVWLSNLKSEVIRLGINERSYLHSVGRMRNSIMRSEDLFFVSAIDLEELDIRFLANGEVQVSKQLIQPYSRSPGSLTKNFSTGTESGCSSFTGKPPRVSLVVEESPIGGRTLTSRERNLKHHVSSLVKQRLSDTDLVKWSPENSNVSHYENLVRGNAWSQPRYRVSAKVNYESTARGKISLVSANNPRTGFREPSNNSHISVNVELTEHGIPLETLKETVSLGQILPVSSLNIGANFNKSSRTELNNLVLRLNEFVADLTCYIHHSNLVVVTNGKLILDAGFDAGFYEGDELLMLPKASYLKKRGLLPGVDRLAIARIIKIDKYKSELEIQEGDVQIENGVEFSVRPLLDLI</sequence>
<accession>A0A520S125</accession>
<dbReference type="EMBL" id="SHAG01000017">
    <property type="protein sequence ID" value="RZO76141.1"/>
    <property type="molecule type" value="Genomic_DNA"/>
</dbReference>
<dbReference type="AlphaFoldDB" id="A0A520S125"/>
<reference evidence="1 2" key="1">
    <citation type="submission" date="2019-02" db="EMBL/GenBank/DDBJ databases">
        <title>Prokaryotic population dynamics and viral predation in marine succession experiment using metagenomics: the confinement effect.</title>
        <authorList>
            <person name="Haro-Moreno J.M."/>
            <person name="Rodriguez-Valera F."/>
            <person name="Lopez-Perez M."/>
        </authorList>
    </citation>
    <scope>NUCLEOTIDE SEQUENCE [LARGE SCALE GENOMIC DNA]</scope>
    <source>
        <strain evidence="1">MED-G157</strain>
    </source>
</reference>
<organism evidence="1 2">
    <name type="scientific">OM182 bacterium</name>
    <dbReference type="NCBI Taxonomy" id="2510334"/>
    <lineage>
        <taxon>Bacteria</taxon>
        <taxon>Pseudomonadati</taxon>
        <taxon>Pseudomonadota</taxon>
        <taxon>Gammaproteobacteria</taxon>
        <taxon>OMG group</taxon>
        <taxon>OM182 clade</taxon>
    </lineage>
</organism>
<comment type="caution">
    <text evidence="1">The sequence shown here is derived from an EMBL/GenBank/DDBJ whole genome shotgun (WGS) entry which is preliminary data.</text>
</comment>
<dbReference type="Proteomes" id="UP000316199">
    <property type="component" value="Unassembled WGS sequence"/>
</dbReference>